<dbReference type="AlphaFoldDB" id="A0A5D2MLV4"/>
<organism evidence="1 2">
    <name type="scientific">Gossypium tomentosum</name>
    <name type="common">Hawaiian cotton</name>
    <name type="synonym">Gossypium sandvicense</name>
    <dbReference type="NCBI Taxonomy" id="34277"/>
    <lineage>
        <taxon>Eukaryota</taxon>
        <taxon>Viridiplantae</taxon>
        <taxon>Streptophyta</taxon>
        <taxon>Embryophyta</taxon>
        <taxon>Tracheophyta</taxon>
        <taxon>Spermatophyta</taxon>
        <taxon>Magnoliopsida</taxon>
        <taxon>eudicotyledons</taxon>
        <taxon>Gunneridae</taxon>
        <taxon>Pentapetalae</taxon>
        <taxon>rosids</taxon>
        <taxon>malvids</taxon>
        <taxon>Malvales</taxon>
        <taxon>Malvaceae</taxon>
        <taxon>Malvoideae</taxon>
        <taxon>Gossypium</taxon>
    </lineage>
</organism>
<name>A0A5D2MLV4_GOSTO</name>
<gene>
    <name evidence="1" type="ORF">ES332_A13G181500v1</name>
</gene>
<protein>
    <submittedName>
        <fullName evidence="1">Uncharacterized protein</fullName>
    </submittedName>
</protein>
<dbReference type="EMBL" id="CM017622">
    <property type="protein sequence ID" value="TYH92425.1"/>
    <property type="molecule type" value="Genomic_DNA"/>
</dbReference>
<evidence type="ECO:0000313" key="1">
    <source>
        <dbReference type="EMBL" id="TYH92425.1"/>
    </source>
</evidence>
<sequence length="84" mass="9432">MNSGPKIALSTCDLMTIKQSKEWSTLLIRMSHPDLRARKQSIVAIETHKGTSSMKPMHQSASVAEAQDLRLGSKIIESRSRIRR</sequence>
<dbReference type="Proteomes" id="UP000322667">
    <property type="component" value="Chromosome A13"/>
</dbReference>
<reference evidence="1 2" key="1">
    <citation type="submission" date="2019-07" db="EMBL/GenBank/DDBJ databases">
        <title>WGS assembly of Gossypium tomentosum.</title>
        <authorList>
            <person name="Chen Z.J."/>
            <person name="Sreedasyam A."/>
            <person name="Ando A."/>
            <person name="Song Q."/>
            <person name="De L."/>
            <person name="Hulse-Kemp A."/>
            <person name="Ding M."/>
            <person name="Ye W."/>
            <person name="Kirkbride R."/>
            <person name="Jenkins J."/>
            <person name="Plott C."/>
            <person name="Lovell J."/>
            <person name="Lin Y.-M."/>
            <person name="Vaughn R."/>
            <person name="Liu B."/>
            <person name="Li W."/>
            <person name="Simpson S."/>
            <person name="Scheffler B."/>
            <person name="Saski C."/>
            <person name="Grover C."/>
            <person name="Hu G."/>
            <person name="Conover J."/>
            <person name="Carlson J."/>
            <person name="Shu S."/>
            <person name="Boston L."/>
            <person name="Williams M."/>
            <person name="Peterson D."/>
            <person name="Mcgee K."/>
            <person name="Jones D."/>
            <person name="Wendel J."/>
            <person name="Stelly D."/>
            <person name="Grimwood J."/>
            <person name="Schmutz J."/>
        </authorList>
    </citation>
    <scope>NUCLEOTIDE SEQUENCE [LARGE SCALE GENOMIC DNA]</scope>
    <source>
        <strain evidence="1">7179.01</strain>
    </source>
</reference>
<accession>A0A5D2MLV4</accession>
<keyword evidence="2" id="KW-1185">Reference proteome</keyword>
<proteinExistence type="predicted"/>
<evidence type="ECO:0000313" key="2">
    <source>
        <dbReference type="Proteomes" id="UP000322667"/>
    </source>
</evidence>